<keyword evidence="3" id="KW-1185">Reference proteome</keyword>
<sequence>MYRRRLKHSRVKNLFRFASSKTKSVLTVESSLEFDTCFHLEYSPEITTFEAQPEGFYYSFEGKRCPYTPDFKVHHQQSGEQFIEVKPLAKALKEDFRARFQAKQQAARDAGVTLLLVTERQIRIYPILGNLKLIHRYSGFQSVTEIHLRILEFVERYGITSLLNLARSTGIKEGELLSTALSLIAKNRIATNLLDQSFSLDSEVWEAI</sequence>
<dbReference type="Pfam" id="PF08722">
    <property type="entry name" value="Tn7_TnsA-like_N"/>
    <property type="match status" value="1"/>
</dbReference>
<comment type="caution">
    <text evidence="2">The sequence shown here is derived from an EMBL/GenBank/DDBJ whole genome shotgun (WGS) entry which is preliminary data.</text>
</comment>
<evidence type="ECO:0000259" key="1">
    <source>
        <dbReference type="Pfam" id="PF08722"/>
    </source>
</evidence>
<dbReference type="InterPro" id="IPR014833">
    <property type="entry name" value="TnsA_N"/>
</dbReference>
<dbReference type="Proteomes" id="UP001597048">
    <property type="component" value="Unassembled WGS sequence"/>
</dbReference>
<feature type="domain" description="TnsA endonuclease N-terminal" evidence="1">
    <location>
        <begin position="43"/>
        <end position="119"/>
    </location>
</feature>
<dbReference type="EMBL" id="JBHTJS010000051">
    <property type="protein sequence ID" value="MFD1009109.1"/>
    <property type="molecule type" value="Genomic_DNA"/>
</dbReference>
<protein>
    <submittedName>
        <fullName evidence="2">Tn7 transposase TnsA N-terminal domain-containing protein</fullName>
    </submittedName>
</protein>
<dbReference type="RefSeq" id="WP_379559095.1">
    <property type="nucleotide sequence ID" value="NZ_JBHTJS010000051.1"/>
</dbReference>
<gene>
    <name evidence="2" type="ORF">ACFQ1C_13230</name>
</gene>
<evidence type="ECO:0000313" key="2">
    <source>
        <dbReference type="EMBL" id="MFD1009109.1"/>
    </source>
</evidence>
<reference evidence="3" key="1">
    <citation type="journal article" date="2019" name="Int. J. Syst. Evol. Microbiol.">
        <title>The Global Catalogue of Microorganisms (GCM) 10K type strain sequencing project: providing services to taxonomists for standard genome sequencing and annotation.</title>
        <authorList>
            <consortium name="The Broad Institute Genomics Platform"/>
            <consortium name="The Broad Institute Genome Sequencing Center for Infectious Disease"/>
            <person name="Wu L."/>
            <person name="Ma J."/>
        </authorList>
    </citation>
    <scope>NUCLEOTIDE SEQUENCE [LARGE SCALE GENOMIC DNA]</scope>
    <source>
        <strain evidence="3">CCUG 60525</strain>
    </source>
</reference>
<organism evidence="2 3">
    <name type="scientific">Oceanisphaera ostreae</name>
    <dbReference type="NCBI Taxonomy" id="914151"/>
    <lineage>
        <taxon>Bacteria</taxon>
        <taxon>Pseudomonadati</taxon>
        <taxon>Pseudomonadota</taxon>
        <taxon>Gammaproteobacteria</taxon>
        <taxon>Aeromonadales</taxon>
        <taxon>Aeromonadaceae</taxon>
        <taxon>Oceanisphaera</taxon>
    </lineage>
</organism>
<proteinExistence type="predicted"/>
<accession>A0ABW3KKF2</accession>
<dbReference type="Gene3D" id="3.40.91.30">
    <property type="match status" value="1"/>
</dbReference>
<evidence type="ECO:0000313" key="3">
    <source>
        <dbReference type="Proteomes" id="UP001597048"/>
    </source>
</evidence>
<name>A0ABW3KKF2_9GAMM</name>